<sequence>MARLDPSWKDTVEEYREDDFEGDGEEGDGEKDEEVEFVDKEIDITIMDDPMAVDIGDWVMSRDSQEFVKGLS</sequence>
<keyword evidence="3" id="KW-1185">Reference proteome</keyword>
<accession>A0AAP0EFY4</accession>
<dbReference type="AlphaFoldDB" id="A0AAP0EFY4"/>
<evidence type="ECO:0000313" key="2">
    <source>
        <dbReference type="EMBL" id="KAK9092539.1"/>
    </source>
</evidence>
<feature type="compositionally biased region" description="Acidic residues" evidence="1">
    <location>
        <begin position="15"/>
        <end position="34"/>
    </location>
</feature>
<protein>
    <submittedName>
        <fullName evidence="2">Uncharacterized protein</fullName>
    </submittedName>
</protein>
<feature type="compositionally biased region" description="Basic and acidic residues" evidence="1">
    <location>
        <begin position="1"/>
        <end position="14"/>
    </location>
</feature>
<comment type="caution">
    <text evidence="2">The sequence shown here is derived from an EMBL/GenBank/DDBJ whole genome shotgun (WGS) entry which is preliminary data.</text>
</comment>
<name>A0AAP0EFY4_9MAGN</name>
<evidence type="ECO:0000313" key="3">
    <source>
        <dbReference type="Proteomes" id="UP001420932"/>
    </source>
</evidence>
<evidence type="ECO:0000256" key="1">
    <source>
        <dbReference type="SAM" id="MobiDB-lite"/>
    </source>
</evidence>
<dbReference type="EMBL" id="JBBNAF010000012">
    <property type="protein sequence ID" value="KAK9092539.1"/>
    <property type="molecule type" value="Genomic_DNA"/>
</dbReference>
<feature type="region of interest" description="Disordered" evidence="1">
    <location>
        <begin position="1"/>
        <end position="34"/>
    </location>
</feature>
<proteinExistence type="predicted"/>
<gene>
    <name evidence="2" type="ORF">Syun_027450</name>
</gene>
<dbReference type="Proteomes" id="UP001420932">
    <property type="component" value="Unassembled WGS sequence"/>
</dbReference>
<organism evidence="2 3">
    <name type="scientific">Stephania yunnanensis</name>
    <dbReference type="NCBI Taxonomy" id="152371"/>
    <lineage>
        <taxon>Eukaryota</taxon>
        <taxon>Viridiplantae</taxon>
        <taxon>Streptophyta</taxon>
        <taxon>Embryophyta</taxon>
        <taxon>Tracheophyta</taxon>
        <taxon>Spermatophyta</taxon>
        <taxon>Magnoliopsida</taxon>
        <taxon>Ranunculales</taxon>
        <taxon>Menispermaceae</taxon>
        <taxon>Menispermoideae</taxon>
        <taxon>Cissampelideae</taxon>
        <taxon>Stephania</taxon>
    </lineage>
</organism>
<reference evidence="2 3" key="1">
    <citation type="submission" date="2024-01" db="EMBL/GenBank/DDBJ databases">
        <title>Genome assemblies of Stephania.</title>
        <authorList>
            <person name="Yang L."/>
        </authorList>
    </citation>
    <scope>NUCLEOTIDE SEQUENCE [LARGE SCALE GENOMIC DNA]</scope>
    <source>
        <strain evidence="2">YNDBR</strain>
        <tissue evidence="2">Leaf</tissue>
    </source>
</reference>